<dbReference type="Proteomes" id="UP000001067">
    <property type="component" value="Unassembled WGS sequence"/>
</dbReference>
<dbReference type="InterPro" id="IPR015943">
    <property type="entry name" value="WD40/YVTN_repeat-like_dom_sf"/>
</dbReference>
<comment type="similarity">
    <text evidence="1">Belongs to the WD repeat ESC family.</text>
</comment>
<accession>E3RRL7</accession>
<feature type="region of interest" description="Disordered" evidence="7">
    <location>
        <begin position="358"/>
        <end position="409"/>
    </location>
</feature>
<dbReference type="HOGENOM" id="CLU_025586_0_0_1"/>
<keyword evidence="3" id="KW-0677">Repeat</keyword>
<sequence length="512" mass="57012">MDPKWELPSLRGTMRLGAHTRSSLSSTQLYDVDFYPYTPPGVDPVFAVCGGPFTIICRCVLGKNDTIEILRWFEDEETSTEHASPGDRLNYNSVVWSQAESGDPLVCVTGDSRIKVLNVKTGELVSTLIGHGDSVNDLAVSPIDPTILASVSIDCSLRIWSLHPSHQKQPLGAICYGQGHKEQAYHPKGRYILTAGMDTKICLWAVPDDLKEYAGTDQPLKVHYPHFSTTEIHTDFIDCVQWYNDLILSHACREDKIILWSIDKFSSDRLTTPRPPIPTSSAVHSRSPVTIQANTTSDTRSAWGGRFQRLLQFELPHTNQFYIRFSIFHQLGRHPILSAANEKSKTFFWDLQRLENSGMGEDDSQSTKGLPLGLPRHVREGSTASTASSAVSNSSGTTKSKQKMVKEQHIDRGISDPFRSIKAHKIIEIPKYKAFAFRHSAWSRDGQWFVGVGDCGTIAIFNRWEKGVPPISPDKDVSTEEVSPDMFSHTLSESSDPDFAPNPYSPMASDST</sequence>
<dbReference type="Pfam" id="PF00400">
    <property type="entry name" value="WD40"/>
    <property type="match status" value="2"/>
</dbReference>
<dbReference type="SUPFAM" id="SSF50978">
    <property type="entry name" value="WD40 repeat-like"/>
    <property type="match status" value="1"/>
</dbReference>
<keyword evidence="9" id="KW-1185">Reference proteome</keyword>
<keyword evidence="4" id="KW-0805">Transcription regulation</keyword>
<keyword evidence="5" id="KW-0804">Transcription</keyword>
<evidence type="ECO:0000313" key="9">
    <source>
        <dbReference type="Proteomes" id="UP000001067"/>
    </source>
</evidence>
<evidence type="ECO:0000256" key="4">
    <source>
        <dbReference type="ARBA" id="ARBA00023015"/>
    </source>
</evidence>
<gene>
    <name evidence="8" type="ORF">PTT_11468</name>
</gene>
<dbReference type="KEGG" id="pte:PTT_11468"/>
<dbReference type="InterPro" id="IPR001680">
    <property type="entry name" value="WD40_rpt"/>
</dbReference>
<dbReference type="SMART" id="SM00320">
    <property type="entry name" value="WD40"/>
    <property type="match status" value="4"/>
</dbReference>
<dbReference type="PROSITE" id="PS50082">
    <property type="entry name" value="WD_REPEATS_2"/>
    <property type="match status" value="1"/>
</dbReference>
<keyword evidence="2 6" id="KW-0853">WD repeat</keyword>
<dbReference type="InterPro" id="IPR051243">
    <property type="entry name" value="PcG_WD-repeat"/>
</dbReference>
<dbReference type="STRING" id="861557.E3RRL7"/>
<dbReference type="EMBL" id="GL534680">
    <property type="protein sequence ID" value="EFQ91636.1"/>
    <property type="molecule type" value="Genomic_DNA"/>
</dbReference>
<dbReference type="InterPro" id="IPR036322">
    <property type="entry name" value="WD40_repeat_dom_sf"/>
</dbReference>
<evidence type="ECO:0000256" key="7">
    <source>
        <dbReference type="SAM" id="MobiDB-lite"/>
    </source>
</evidence>
<dbReference type="OrthoDB" id="7318948at2759"/>
<dbReference type="AlphaFoldDB" id="E3RRL7"/>
<dbReference type="Gene3D" id="2.130.10.10">
    <property type="entry name" value="YVTN repeat-like/Quinoprotein amine dehydrogenase"/>
    <property type="match status" value="1"/>
</dbReference>
<dbReference type="eggNOG" id="KOG1034">
    <property type="taxonomic scope" value="Eukaryota"/>
</dbReference>
<name>E3RRL7_PYRTT</name>
<reference evidence="8 9" key="1">
    <citation type="journal article" date="2010" name="Genome Biol.">
        <title>A first genome assembly of the barley fungal pathogen Pyrenophora teres f. teres.</title>
        <authorList>
            <person name="Ellwood S.R."/>
            <person name="Liu Z."/>
            <person name="Syme R.A."/>
            <person name="Lai Z."/>
            <person name="Hane J.K."/>
            <person name="Keiper F."/>
            <person name="Moffat C.S."/>
            <person name="Oliver R.P."/>
            <person name="Friesen T.L."/>
        </authorList>
    </citation>
    <scope>NUCLEOTIDE SEQUENCE [LARGE SCALE GENOMIC DNA]</scope>
    <source>
        <strain evidence="8 9">0-1</strain>
    </source>
</reference>
<evidence type="ECO:0000256" key="6">
    <source>
        <dbReference type="PROSITE-ProRule" id="PRU00221"/>
    </source>
</evidence>
<proteinExistence type="inferred from homology"/>
<evidence type="ECO:0000313" key="8">
    <source>
        <dbReference type="EMBL" id="EFQ91636.1"/>
    </source>
</evidence>
<evidence type="ECO:0000256" key="2">
    <source>
        <dbReference type="ARBA" id="ARBA00022574"/>
    </source>
</evidence>
<evidence type="ECO:0000256" key="5">
    <source>
        <dbReference type="ARBA" id="ARBA00023163"/>
    </source>
</evidence>
<feature type="compositionally biased region" description="Low complexity" evidence="7">
    <location>
        <begin position="382"/>
        <end position="399"/>
    </location>
</feature>
<organism evidence="9">
    <name type="scientific">Pyrenophora teres f. teres (strain 0-1)</name>
    <name type="common">Barley net blotch fungus</name>
    <name type="synonym">Drechslera teres f. teres</name>
    <dbReference type="NCBI Taxonomy" id="861557"/>
    <lineage>
        <taxon>Eukaryota</taxon>
        <taxon>Fungi</taxon>
        <taxon>Dikarya</taxon>
        <taxon>Ascomycota</taxon>
        <taxon>Pezizomycotina</taxon>
        <taxon>Dothideomycetes</taxon>
        <taxon>Pleosporomycetidae</taxon>
        <taxon>Pleosporales</taxon>
        <taxon>Pleosporineae</taxon>
        <taxon>Pleosporaceae</taxon>
        <taxon>Pyrenophora</taxon>
    </lineage>
</organism>
<feature type="region of interest" description="Disordered" evidence="7">
    <location>
        <begin position="469"/>
        <end position="512"/>
    </location>
</feature>
<feature type="repeat" description="WD" evidence="6">
    <location>
        <begin position="128"/>
        <end position="162"/>
    </location>
</feature>
<evidence type="ECO:0000256" key="3">
    <source>
        <dbReference type="ARBA" id="ARBA00022737"/>
    </source>
</evidence>
<dbReference type="PROSITE" id="PS50294">
    <property type="entry name" value="WD_REPEATS_REGION"/>
    <property type="match status" value="1"/>
</dbReference>
<dbReference type="PANTHER" id="PTHR10253">
    <property type="entry name" value="POLYCOMB PROTEIN"/>
    <property type="match status" value="1"/>
</dbReference>
<evidence type="ECO:0000256" key="1">
    <source>
        <dbReference type="ARBA" id="ARBA00008075"/>
    </source>
</evidence>
<protein>
    <submittedName>
        <fullName evidence="8">Uncharacterized protein</fullName>
    </submittedName>
</protein>